<dbReference type="Proteomes" id="UP000248783">
    <property type="component" value="Unassembled WGS sequence"/>
</dbReference>
<evidence type="ECO:0000259" key="17">
    <source>
        <dbReference type="SMART" id="SM00861"/>
    </source>
</evidence>
<feature type="binding site" evidence="13">
    <location>
        <position position="284"/>
    </location>
    <ligand>
        <name>thiamine diphosphate</name>
        <dbReference type="ChEBI" id="CHEBI:58937"/>
    </ligand>
</feature>
<evidence type="ECO:0000256" key="12">
    <source>
        <dbReference type="PIRSR" id="PIRSR605478-2"/>
    </source>
</evidence>
<feature type="active site" description="Proton donor" evidence="11">
    <location>
        <position position="442"/>
    </location>
</feature>
<evidence type="ECO:0000256" key="11">
    <source>
        <dbReference type="PIRSR" id="PIRSR605478-1"/>
    </source>
</evidence>
<feature type="binding site" evidence="12">
    <location>
        <position position="406"/>
    </location>
    <ligand>
        <name>substrate</name>
    </ligand>
</feature>
<name>A0A2W5WUK8_9MICO</name>
<feature type="site" description="Important for catalytic activity" evidence="15">
    <location>
        <position position="39"/>
    </location>
</feature>
<dbReference type="NCBIfam" id="TIGR00232">
    <property type="entry name" value="tktlase_bact"/>
    <property type="match status" value="1"/>
</dbReference>
<evidence type="ECO:0000256" key="5">
    <source>
        <dbReference type="ARBA" id="ARBA00022679"/>
    </source>
</evidence>
<dbReference type="SUPFAM" id="SSF52922">
    <property type="entry name" value="TK C-terminal domain-like"/>
    <property type="match status" value="1"/>
</dbReference>
<evidence type="ECO:0000313" key="19">
    <source>
        <dbReference type="Proteomes" id="UP000248783"/>
    </source>
</evidence>
<dbReference type="FunFam" id="3.40.50.970:FF:000003">
    <property type="entry name" value="Transketolase"/>
    <property type="match status" value="1"/>
</dbReference>
<dbReference type="InterPro" id="IPR055152">
    <property type="entry name" value="Transketolase-like_C_2"/>
</dbReference>
<feature type="binding site" evidence="13">
    <location>
        <begin position="127"/>
        <end position="129"/>
    </location>
    <ligand>
        <name>thiamine diphosphate</name>
        <dbReference type="ChEBI" id="CHEBI:58937"/>
    </ligand>
</feature>
<dbReference type="PANTHER" id="PTHR43522">
    <property type="entry name" value="TRANSKETOLASE"/>
    <property type="match status" value="1"/>
</dbReference>
<feature type="binding site" evidence="12">
    <location>
        <position position="379"/>
    </location>
    <ligand>
        <name>substrate</name>
    </ligand>
</feature>
<evidence type="ECO:0000256" key="7">
    <source>
        <dbReference type="ARBA" id="ARBA00022842"/>
    </source>
</evidence>
<keyword evidence="8 13" id="KW-0786">Thiamine pyrophosphate</keyword>
<feature type="binding site" evidence="12">
    <location>
        <position position="284"/>
    </location>
    <ligand>
        <name>substrate</name>
    </ligand>
</feature>
<protein>
    <recommendedName>
        <fullName evidence="4 10">Transketolase</fullName>
        <ecNumber evidence="3 10">2.2.1.1</ecNumber>
    </recommendedName>
</protein>
<dbReference type="InterPro" id="IPR005474">
    <property type="entry name" value="Transketolase_N"/>
</dbReference>
<dbReference type="PROSITE" id="PS00802">
    <property type="entry name" value="TRANSKETOLASE_2"/>
    <property type="match status" value="1"/>
</dbReference>
<evidence type="ECO:0000256" key="4">
    <source>
        <dbReference type="ARBA" id="ARBA00016662"/>
    </source>
</evidence>
<gene>
    <name evidence="18" type="ORF">DNL40_14040</name>
</gene>
<feature type="region of interest" description="Disordered" evidence="16">
    <location>
        <begin position="702"/>
        <end position="721"/>
    </location>
</feature>
<evidence type="ECO:0000256" key="8">
    <source>
        <dbReference type="ARBA" id="ARBA00023052"/>
    </source>
</evidence>
<dbReference type="CDD" id="cd07033">
    <property type="entry name" value="TPP_PYR_DXS_TK_like"/>
    <property type="match status" value="1"/>
</dbReference>
<keyword evidence="19" id="KW-1185">Reference proteome</keyword>
<dbReference type="InterPro" id="IPR033247">
    <property type="entry name" value="Transketolase_fam"/>
</dbReference>
<keyword evidence="7 14" id="KW-0460">Magnesium</keyword>
<organism evidence="18 19">
    <name type="scientific">Xylanimonas oleitrophica</name>
    <dbReference type="NCBI Taxonomy" id="2607479"/>
    <lineage>
        <taxon>Bacteria</taxon>
        <taxon>Bacillati</taxon>
        <taxon>Actinomycetota</taxon>
        <taxon>Actinomycetes</taxon>
        <taxon>Micrococcales</taxon>
        <taxon>Promicromonosporaceae</taxon>
        <taxon>Xylanimonas</taxon>
    </lineage>
</organism>
<dbReference type="GO" id="GO:0000287">
    <property type="term" value="F:magnesium ion binding"/>
    <property type="evidence" value="ECO:0007669"/>
    <property type="project" value="UniProtKB-ARBA"/>
</dbReference>
<dbReference type="Gene3D" id="3.40.50.970">
    <property type="match status" value="2"/>
</dbReference>
<evidence type="ECO:0000256" key="10">
    <source>
        <dbReference type="NCBIfam" id="TIGR00232"/>
    </source>
</evidence>
<comment type="cofactor">
    <cofactor evidence="14">
        <name>Mg(2+)</name>
        <dbReference type="ChEBI" id="CHEBI:18420"/>
    </cofactor>
    <text evidence="14">Binds 1 Mg(2+) ion per subunit. Can also utilize other divalent metal cations, such as Ca(2+), Mn(2+) and Co(2+).</text>
</comment>
<dbReference type="GO" id="GO:0004802">
    <property type="term" value="F:transketolase activity"/>
    <property type="evidence" value="ECO:0007669"/>
    <property type="project" value="UniProtKB-UniRule"/>
</dbReference>
<dbReference type="FunFam" id="3.40.50.920:FF:000003">
    <property type="entry name" value="Transketolase"/>
    <property type="match status" value="1"/>
</dbReference>
<keyword evidence="6 14" id="KW-0479">Metal-binding</keyword>
<comment type="cofactor">
    <cofactor evidence="13">
        <name>thiamine diphosphate</name>
        <dbReference type="ChEBI" id="CHEBI:58937"/>
    </cofactor>
    <text evidence="13">Binds 1 thiamine pyrophosphate per subunit. During the reaction, the substrate forms a covalent intermediate with the cofactor.</text>
</comment>
<dbReference type="SUPFAM" id="SSF52518">
    <property type="entry name" value="Thiamin diphosphate-binding fold (THDP-binding)"/>
    <property type="match status" value="2"/>
</dbReference>
<feature type="binding site" evidence="12">
    <location>
        <position position="492"/>
    </location>
    <ligand>
        <name>substrate</name>
    </ligand>
</feature>
<feature type="binding site" evidence="13">
    <location>
        <position position="468"/>
    </location>
    <ligand>
        <name>thiamine diphosphate</name>
        <dbReference type="ChEBI" id="CHEBI:58937"/>
    </ligand>
</feature>
<dbReference type="Pfam" id="PF22613">
    <property type="entry name" value="Transketolase_C_1"/>
    <property type="match status" value="1"/>
</dbReference>
<evidence type="ECO:0000256" key="6">
    <source>
        <dbReference type="ARBA" id="ARBA00022723"/>
    </source>
</evidence>
<feature type="domain" description="Transketolase-like pyrimidine-binding" evidence="17">
    <location>
        <begin position="376"/>
        <end position="556"/>
    </location>
</feature>
<dbReference type="InterPro" id="IPR009014">
    <property type="entry name" value="Transketo_C/PFOR_II"/>
</dbReference>
<comment type="caution">
    <text evidence="18">The sequence shown here is derived from an EMBL/GenBank/DDBJ whole genome shotgun (WGS) entry which is preliminary data.</text>
</comment>
<comment type="similarity">
    <text evidence="1">Belongs to the transketolase family.</text>
</comment>
<feature type="binding site" evidence="12">
    <location>
        <position position="500"/>
    </location>
    <ligand>
        <name>substrate</name>
    </ligand>
</feature>
<comment type="catalytic activity">
    <reaction evidence="9">
        <text>D-sedoheptulose 7-phosphate + D-glyceraldehyde 3-phosphate = aldehydo-D-ribose 5-phosphate + D-xylulose 5-phosphate</text>
        <dbReference type="Rhea" id="RHEA:10508"/>
        <dbReference type="ChEBI" id="CHEBI:57483"/>
        <dbReference type="ChEBI" id="CHEBI:57737"/>
        <dbReference type="ChEBI" id="CHEBI:58273"/>
        <dbReference type="ChEBI" id="CHEBI:59776"/>
        <dbReference type="EC" id="2.2.1.1"/>
    </reaction>
</comment>
<feature type="binding site" evidence="14">
    <location>
        <position position="201"/>
    </location>
    <ligand>
        <name>Mg(2+)</name>
        <dbReference type="ChEBI" id="CHEBI:18420"/>
    </ligand>
</feature>
<comment type="subunit">
    <text evidence="2">Homodimer.</text>
</comment>
<dbReference type="InterPro" id="IPR005475">
    <property type="entry name" value="Transketolase-like_Pyr-bd"/>
</dbReference>
<evidence type="ECO:0000256" key="2">
    <source>
        <dbReference type="ARBA" id="ARBA00011738"/>
    </source>
</evidence>
<feature type="site" description="Important for catalytic activity" evidence="15">
    <location>
        <position position="284"/>
    </location>
</feature>
<feature type="binding site" evidence="14">
    <location>
        <position position="203"/>
    </location>
    <ligand>
        <name>Mg(2+)</name>
        <dbReference type="ChEBI" id="CHEBI:18420"/>
    </ligand>
</feature>
<evidence type="ECO:0000256" key="3">
    <source>
        <dbReference type="ARBA" id="ARBA00013152"/>
    </source>
</evidence>
<evidence type="ECO:0000256" key="13">
    <source>
        <dbReference type="PIRSR" id="PIRSR605478-3"/>
    </source>
</evidence>
<keyword evidence="5 18" id="KW-0808">Transferase</keyword>
<sequence length="721" mass="76923">MSTFDPALKPLDWTELDERAVKAIKALAADAVEKVGNGHPGTAISLAPAAYLLFQKAMRHDPADPHWVGRDRFVLSAGHSSLTIYLQLFLAGYGLEMEDIAALRTWGSKTPGHPEYKHTAGVEITTGPLGQGLASAVGMAFAARRERGLLDPSAAPGESPFDHHVYVIASDGDLQEGVTSEASSLAGHQQLGNLVVIWDDNKISIEDDTDIAFTEDVLARYEAYGWHTQRVDWTQGGTGYAEDVEALAAAIEAAKAETDRPSIIDLRTIIGWPSPTKQNTGGIHGSAMGADEIKGLKEILGLDPEKSFHIDDEVLAHTRAVAERQSAQRQAWETAFSAWKAAAPEAAALLERLSARELPEGWEQSLPVFEASEKGVATRAASGKVLSALKDVLPELWGGSADLAGSNNTTMDGEPSFVPVEHATKKFPGHEYGRTLHFGIREHGMGSILNGIVLHGLTRPYGGTFLQFSDYMRAAVRLAALMEIPTTFVWTHDSIGLGEDGPTHQPVEHLAALRAIPGLDVVRPADANETAWAWRGVLENTDNPAGLILTRQNVPTFPRGEDGFASAEGTLKGAYTLLDTDGTPDVILIGTGSEVQLAVQAREQLAAEGVKARVVSAPSLEWFDKQDEAYRESVLPAAVKARVSVEAGIRQGWREYVGDAGRSVSLEHYGASADYQTLYREFGITAEAVAAAARESIAAATGGTAPGADAVESVGGTGDQL</sequence>
<feature type="binding site" evidence="12">
    <location>
        <position position="551"/>
    </location>
    <ligand>
        <name>substrate</name>
    </ligand>
</feature>
<dbReference type="SMART" id="SM00861">
    <property type="entry name" value="Transket_pyr"/>
    <property type="match status" value="1"/>
</dbReference>
<dbReference type="PANTHER" id="PTHR43522:SF2">
    <property type="entry name" value="TRANSKETOLASE 1-RELATED"/>
    <property type="match status" value="1"/>
</dbReference>
<dbReference type="FunFam" id="3.40.50.970:FF:000004">
    <property type="entry name" value="Transketolase"/>
    <property type="match status" value="1"/>
</dbReference>
<feature type="binding site" evidence="14">
    <location>
        <position position="171"/>
    </location>
    <ligand>
        <name>Mg(2+)</name>
        <dbReference type="ChEBI" id="CHEBI:18420"/>
    </ligand>
</feature>
<reference evidence="18 19" key="1">
    <citation type="submission" date="2018-06" db="EMBL/GenBank/DDBJ databases">
        <title>Whole genome sequencing of a novel hydrocarbon degrading bacterial strain, PW21 isolated from oil contaminated produced water sample.</title>
        <authorList>
            <person name="Nagkirti P."/>
            <person name="Shaikh A."/>
            <person name="Gowdaman V."/>
            <person name="Engineer A.E."/>
            <person name="Dagar S."/>
            <person name="Dhakephalkar P.K."/>
        </authorList>
    </citation>
    <scope>NUCLEOTIDE SEQUENCE [LARGE SCALE GENOMIC DNA]</scope>
    <source>
        <strain evidence="18 19">PW21</strain>
    </source>
</reference>
<dbReference type="AlphaFoldDB" id="A0A2W5WUK8"/>
<dbReference type="InterPro" id="IPR029061">
    <property type="entry name" value="THDP-binding"/>
</dbReference>
<evidence type="ECO:0000313" key="18">
    <source>
        <dbReference type="EMBL" id="PZR51936.1"/>
    </source>
</evidence>
<evidence type="ECO:0000256" key="9">
    <source>
        <dbReference type="ARBA" id="ARBA00049473"/>
    </source>
</evidence>
<proteinExistence type="inferred from homology"/>
<feature type="binding site" evidence="13">
    <location>
        <position position="172"/>
    </location>
    <ligand>
        <name>thiamine diphosphate</name>
        <dbReference type="ChEBI" id="CHEBI:58937"/>
    </ligand>
</feature>
<dbReference type="InterPro" id="IPR005478">
    <property type="entry name" value="Transketolase_bac-like"/>
</dbReference>
<accession>A0A2W5WUK8</accession>
<feature type="binding site" evidence="12">
    <location>
        <position position="504"/>
    </location>
    <ligand>
        <name>substrate</name>
    </ligand>
</feature>
<evidence type="ECO:0000256" key="15">
    <source>
        <dbReference type="PIRSR" id="PIRSR605478-5"/>
    </source>
</evidence>
<feature type="binding site" evidence="12">
    <location>
        <position position="39"/>
    </location>
    <ligand>
        <name>substrate</name>
    </ligand>
</feature>
<dbReference type="Pfam" id="PF00456">
    <property type="entry name" value="Transketolase_N"/>
    <property type="match status" value="1"/>
</dbReference>
<dbReference type="Pfam" id="PF02779">
    <property type="entry name" value="Transket_pyr"/>
    <property type="match status" value="1"/>
</dbReference>
<evidence type="ECO:0000256" key="16">
    <source>
        <dbReference type="SAM" id="MobiDB-lite"/>
    </source>
</evidence>
<feature type="binding site" evidence="13">
    <location>
        <position position="201"/>
    </location>
    <ligand>
        <name>thiamine diphosphate</name>
        <dbReference type="ChEBI" id="CHEBI:58937"/>
    </ligand>
</feature>
<evidence type="ECO:0000256" key="14">
    <source>
        <dbReference type="PIRSR" id="PIRSR605478-4"/>
    </source>
</evidence>
<dbReference type="Gene3D" id="3.40.50.920">
    <property type="match status" value="1"/>
</dbReference>
<dbReference type="RefSeq" id="WP_111251892.1">
    <property type="nucleotide sequence ID" value="NZ_QKWH01000014.1"/>
</dbReference>
<dbReference type="InterPro" id="IPR020826">
    <property type="entry name" value="Transketolase_BS"/>
</dbReference>
<dbReference type="EMBL" id="QKWH01000014">
    <property type="protein sequence ID" value="PZR51936.1"/>
    <property type="molecule type" value="Genomic_DNA"/>
</dbReference>
<dbReference type="GO" id="GO:0005829">
    <property type="term" value="C:cytosol"/>
    <property type="evidence" value="ECO:0007669"/>
    <property type="project" value="TreeGrafter"/>
</dbReference>
<dbReference type="GO" id="GO:0006098">
    <property type="term" value="P:pentose-phosphate shunt"/>
    <property type="evidence" value="ECO:0007669"/>
    <property type="project" value="TreeGrafter"/>
</dbReference>
<dbReference type="CDD" id="cd02012">
    <property type="entry name" value="TPP_TK"/>
    <property type="match status" value="1"/>
</dbReference>
<evidence type="ECO:0000256" key="1">
    <source>
        <dbReference type="ARBA" id="ARBA00007131"/>
    </source>
</evidence>
<dbReference type="EC" id="2.2.1.1" evidence="3 10"/>
<feature type="binding site" evidence="13">
    <location>
        <position position="79"/>
    </location>
    <ligand>
        <name>thiamine diphosphate</name>
        <dbReference type="ChEBI" id="CHEBI:58937"/>
    </ligand>
</feature>